<organism evidence="8 9">
    <name type="scientific">Candidula unifasciata</name>
    <dbReference type="NCBI Taxonomy" id="100452"/>
    <lineage>
        <taxon>Eukaryota</taxon>
        <taxon>Metazoa</taxon>
        <taxon>Spiralia</taxon>
        <taxon>Lophotrochozoa</taxon>
        <taxon>Mollusca</taxon>
        <taxon>Gastropoda</taxon>
        <taxon>Heterobranchia</taxon>
        <taxon>Euthyneura</taxon>
        <taxon>Panpulmonata</taxon>
        <taxon>Eupulmonata</taxon>
        <taxon>Stylommatophora</taxon>
        <taxon>Helicina</taxon>
        <taxon>Helicoidea</taxon>
        <taxon>Geomitridae</taxon>
        <taxon>Candidula</taxon>
    </lineage>
</organism>
<dbReference type="GO" id="GO:0004089">
    <property type="term" value="F:carbonate dehydratase activity"/>
    <property type="evidence" value="ECO:0007669"/>
    <property type="project" value="UniProtKB-UniRule"/>
</dbReference>
<evidence type="ECO:0000313" key="9">
    <source>
        <dbReference type="Proteomes" id="UP000678393"/>
    </source>
</evidence>
<reference evidence="8" key="1">
    <citation type="submission" date="2021-04" db="EMBL/GenBank/DDBJ databases">
        <authorList>
            <consortium name="Molecular Ecology Group"/>
        </authorList>
    </citation>
    <scope>NUCLEOTIDE SEQUENCE</scope>
</reference>
<evidence type="ECO:0000256" key="6">
    <source>
        <dbReference type="RuleBase" id="RU367011"/>
    </source>
</evidence>
<dbReference type="FunFam" id="3.10.200.10:FF:000003">
    <property type="entry name" value="Carbonic anhydrase 12"/>
    <property type="match status" value="2"/>
</dbReference>
<evidence type="ECO:0000256" key="2">
    <source>
        <dbReference type="ARBA" id="ARBA00012925"/>
    </source>
</evidence>
<evidence type="ECO:0000313" key="8">
    <source>
        <dbReference type="EMBL" id="CAG5126690.1"/>
    </source>
</evidence>
<dbReference type="SMART" id="SM01057">
    <property type="entry name" value="Carb_anhydrase"/>
    <property type="match status" value="2"/>
</dbReference>
<dbReference type="InterPro" id="IPR036398">
    <property type="entry name" value="CA_dom_sf"/>
</dbReference>
<dbReference type="PANTHER" id="PTHR18952:SF278">
    <property type="entry name" value="CARBONIC ANHYDRASE"/>
    <property type="match status" value="1"/>
</dbReference>
<dbReference type="InterPro" id="IPR001148">
    <property type="entry name" value="CA_dom"/>
</dbReference>
<dbReference type="EMBL" id="CAJHNH020002428">
    <property type="protein sequence ID" value="CAG5126690.1"/>
    <property type="molecule type" value="Genomic_DNA"/>
</dbReference>
<dbReference type="PROSITE" id="PS00162">
    <property type="entry name" value="ALPHA_CA_1"/>
    <property type="match status" value="2"/>
</dbReference>
<dbReference type="InterPro" id="IPR023561">
    <property type="entry name" value="Carbonic_anhydrase_a-class"/>
</dbReference>
<sequence length="657" mass="73956">DSVPIKSVALNSLLPQTFQKFYRYSGSLTTPACQESVTWTVFKETIQISEKQVQAFRNLRDPLNRALMDNVRPVQPLNSRTVTTNFDPGMLLNLNILTIFADIHWSYAHGHVDAEHWGDYYSKCAGENQSPVNIVVGSSLYDTTMGSFSFKNYDSIVDLTMVLKNNGHTAQVDITNGEISISGAGLPDTYRAAQLHFHWGSSDMIGSEHTMDNRTYPMEVHIVHFRTSLGQLKDAASVPDGLAVLGFFFEVSASDNPALTPIINELKNIVIPELSPFSLNSILPQDKGKFFRYTGSLTTPRCFETVIWSVFNDTIKISRSQLAAFRSLKSSEEAASGVRLMDNFRPVQNLNFRVVRNNFIAPVKPHWTYHGVHGADHWYKDYPTCEDKPTSRQSPINLEPKKVQYREIKPFNFHNYTSVTNVKMEIQNNGHSAQIDITAGDIHISGGGLQNPYKAAQLHFHWGGDNKHGSEHLIDNQAYPMEVHIVHYNTIYPDLTTAASKSNGLAVLGFMYELTKESNPVYDVFVKKLNEIRSPNTKANIEAIPVAKLLPPEMGEFYRYEGSLTTPACYESVTWSVFRNTIKISEIQLNQFRLLYSSDVDPKTSKNIPLMDNYRPTMNINKRVVHANFIISDGSSFASNLALLLVSFLATLQRFLS</sequence>
<dbReference type="OrthoDB" id="429145at2759"/>
<dbReference type="GO" id="GO:0098552">
    <property type="term" value="C:side of membrane"/>
    <property type="evidence" value="ECO:0007669"/>
    <property type="project" value="UniProtKB-KW"/>
</dbReference>
<keyword evidence="6" id="KW-0456">Lyase</keyword>
<keyword evidence="5" id="KW-0325">Glycoprotein</keyword>
<dbReference type="CDD" id="cd00326">
    <property type="entry name" value="alpha_CA"/>
    <property type="match status" value="1"/>
</dbReference>
<evidence type="ECO:0000256" key="5">
    <source>
        <dbReference type="ARBA" id="ARBA00023180"/>
    </source>
</evidence>
<dbReference type="GO" id="GO:0005886">
    <property type="term" value="C:plasma membrane"/>
    <property type="evidence" value="ECO:0007669"/>
    <property type="project" value="UniProtKB-SubCell"/>
</dbReference>
<evidence type="ECO:0000256" key="4">
    <source>
        <dbReference type="ARBA" id="ARBA00022833"/>
    </source>
</evidence>
<comment type="caution">
    <text evidence="8">The sequence shown here is derived from an EMBL/GenBank/DDBJ whole genome shotgun (WGS) entry which is preliminary data.</text>
</comment>
<dbReference type="Gene3D" id="3.10.200.10">
    <property type="entry name" value="Alpha carbonic anhydrase"/>
    <property type="match status" value="3"/>
</dbReference>
<name>A0A8S3ZG65_9EUPU</name>
<keyword evidence="9" id="KW-1185">Reference proteome</keyword>
<dbReference type="EC" id="4.2.1.1" evidence="2 6"/>
<comment type="cofactor">
    <cofactor evidence="6">
        <name>Zn(2+)</name>
        <dbReference type="ChEBI" id="CHEBI:29105"/>
    </cofactor>
</comment>
<comment type="function">
    <text evidence="6">Reversible hydration of carbon dioxide.</text>
</comment>
<proteinExistence type="inferred from homology"/>
<dbReference type="SUPFAM" id="SSF51069">
    <property type="entry name" value="Carbonic anhydrase"/>
    <property type="match status" value="3"/>
</dbReference>
<comment type="similarity">
    <text evidence="1 6">Belongs to the alpha-carbonic anhydrase family.</text>
</comment>
<feature type="domain" description="Alpha-carbonic anhydrase" evidence="7">
    <location>
        <begin position="1"/>
        <end position="86"/>
    </location>
</feature>
<protein>
    <recommendedName>
        <fullName evidence="2 6">Carbonic anhydrase</fullName>
        <ecNumber evidence="2 6">4.2.1.1</ecNumber>
    </recommendedName>
</protein>
<dbReference type="GO" id="GO:0008270">
    <property type="term" value="F:zinc ion binding"/>
    <property type="evidence" value="ECO:0007669"/>
    <property type="project" value="UniProtKB-UniRule"/>
</dbReference>
<comment type="catalytic activity">
    <reaction evidence="6">
        <text>hydrogencarbonate + H(+) = CO2 + H2O</text>
        <dbReference type="Rhea" id="RHEA:10748"/>
        <dbReference type="ChEBI" id="CHEBI:15377"/>
        <dbReference type="ChEBI" id="CHEBI:15378"/>
        <dbReference type="ChEBI" id="CHEBI:16526"/>
        <dbReference type="ChEBI" id="CHEBI:17544"/>
        <dbReference type="EC" id="4.2.1.1"/>
    </reaction>
</comment>
<dbReference type="PROSITE" id="PS51144">
    <property type="entry name" value="ALPHA_CA_2"/>
    <property type="match status" value="3"/>
</dbReference>
<feature type="domain" description="Alpha-carbonic anhydrase" evidence="7">
    <location>
        <begin position="103"/>
        <end position="359"/>
    </location>
</feature>
<evidence type="ECO:0000256" key="3">
    <source>
        <dbReference type="ARBA" id="ARBA00022723"/>
    </source>
</evidence>
<accession>A0A8S3ZG65</accession>
<dbReference type="PANTHER" id="PTHR18952">
    <property type="entry name" value="CARBONIC ANHYDRASE"/>
    <property type="match status" value="1"/>
</dbReference>
<dbReference type="Pfam" id="PF00194">
    <property type="entry name" value="Carb_anhydrase"/>
    <property type="match status" value="3"/>
</dbReference>
<evidence type="ECO:0000259" key="7">
    <source>
        <dbReference type="PROSITE" id="PS51144"/>
    </source>
</evidence>
<feature type="domain" description="Alpha-carbonic anhydrase" evidence="7">
    <location>
        <begin position="365"/>
        <end position="629"/>
    </location>
</feature>
<dbReference type="InterPro" id="IPR018338">
    <property type="entry name" value="Carbonic_anhydrase_a-class_CS"/>
</dbReference>
<feature type="non-terminal residue" evidence="8">
    <location>
        <position position="657"/>
    </location>
</feature>
<evidence type="ECO:0000256" key="1">
    <source>
        <dbReference type="ARBA" id="ARBA00010718"/>
    </source>
</evidence>
<keyword evidence="4 6" id="KW-0862">Zinc</keyword>
<dbReference type="AlphaFoldDB" id="A0A8S3ZG65"/>
<dbReference type="Proteomes" id="UP000678393">
    <property type="component" value="Unassembled WGS sequence"/>
</dbReference>
<keyword evidence="3 6" id="KW-0479">Metal-binding</keyword>
<gene>
    <name evidence="8" type="ORF">CUNI_LOCUS12248</name>
</gene>